<dbReference type="EMBL" id="FMZC01000007">
    <property type="protein sequence ID" value="SDD57373.1"/>
    <property type="molecule type" value="Genomic_DNA"/>
</dbReference>
<dbReference type="RefSeq" id="WP_092744181.1">
    <property type="nucleotide sequence ID" value="NZ_FMZC01000007.1"/>
</dbReference>
<name>A0A1G6VVC6_9BURK</name>
<evidence type="ECO:0000313" key="1">
    <source>
        <dbReference type="EMBL" id="SDD57373.1"/>
    </source>
</evidence>
<reference evidence="1 2" key="1">
    <citation type="submission" date="2016-10" db="EMBL/GenBank/DDBJ databases">
        <authorList>
            <person name="de Groot N.N."/>
        </authorList>
    </citation>
    <scope>NUCLEOTIDE SEQUENCE [LARGE SCALE GENOMIC DNA]</scope>
    <source>
        <strain evidence="1 2">DSM 16619</strain>
    </source>
</reference>
<gene>
    <name evidence="1" type="ORF">SAMN05192589_107145</name>
</gene>
<evidence type="ECO:0000313" key="2">
    <source>
        <dbReference type="Proteomes" id="UP000198781"/>
    </source>
</evidence>
<sequence length="65" mass="7241">MSAPTKKQLAARHTRRLRTIRETVLQMAEQWEDLDQFCVNELGGLAESIEAVAVSLKDDGSEVTP</sequence>
<keyword evidence="2" id="KW-1185">Reference proteome</keyword>
<dbReference type="STRING" id="187868.SAMN05192589_107145"/>
<accession>A0A1G6VVC6</accession>
<dbReference type="OrthoDB" id="8820855at2"/>
<dbReference type="AlphaFoldDB" id="A0A1G6VVC6"/>
<dbReference type="Proteomes" id="UP000198781">
    <property type="component" value="Unassembled WGS sequence"/>
</dbReference>
<organism evidence="1 2">
    <name type="scientific">Paracidovorax valerianellae</name>
    <dbReference type="NCBI Taxonomy" id="187868"/>
    <lineage>
        <taxon>Bacteria</taxon>
        <taxon>Pseudomonadati</taxon>
        <taxon>Pseudomonadota</taxon>
        <taxon>Betaproteobacteria</taxon>
        <taxon>Burkholderiales</taxon>
        <taxon>Comamonadaceae</taxon>
        <taxon>Paracidovorax</taxon>
    </lineage>
</organism>
<evidence type="ECO:0008006" key="3">
    <source>
        <dbReference type="Google" id="ProtNLM"/>
    </source>
</evidence>
<proteinExistence type="predicted"/>
<protein>
    <recommendedName>
        <fullName evidence="3">Rop-like</fullName>
    </recommendedName>
</protein>